<dbReference type="KEGG" id="gtt:GUITHDRAFT_146176"/>
<evidence type="ECO:0000313" key="6">
    <source>
        <dbReference type="Proteomes" id="UP000011087"/>
    </source>
</evidence>
<accession>L1IIT7</accession>
<dbReference type="InterPro" id="IPR007052">
    <property type="entry name" value="CS_dom"/>
</dbReference>
<dbReference type="EMBL" id="JH993083">
    <property type="protein sequence ID" value="EKX35819.1"/>
    <property type="molecule type" value="Genomic_DNA"/>
</dbReference>
<dbReference type="HOGENOM" id="CLU_375735_0_0_1"/>
<name>L1IIT7_GUITC</name>
<gene>
    <name evidence="4" type="ORF">GUITHDRAFT_146176</name>
</gene>
<reference evidence="4 6" key="1">
    <citation type="journal article" date="2012" name="Nature">
        <title>Algal genomes reveal evolutionary mosaicism and the fate of nucleomorphs.</title>
        <authorList>
            <consortium name="DOE Joint Genome Institute"/>
            <person name="Curtis B.A."/>
            <person name="Tanifuji G."/>
            <person name="Burki F."/>
            <person name="Gruber A."/>
            <person name="Irimia M."/>
            <person name="Maruyama S."/>
            <person name="Arias M.C."/>
            <person name="Ball S.G."/>
            <person name="Gile G.H."/>
            <person name="Hirakawa Y."/>
            <person name="Hopkins J.F."/>
            <person name="Kuo A."/>
            <person name="Rensing S.A."/>
            <person name="Schmutz J."/>
            <person name="Symeonidi A."/>
            <person name="Elias M."/>
            <person name="Eveleigh R.J."/>
            <person name="Herman E.K."/>
            <person name="Klute M.J."/>
            <person name="Nakayama T."/>
            <person name="Obornik M."/>
            <person name="Reyes-Prieto A."/>
            <person name="Armbrust E.V."/>
            <person name="Aves S.J."/>
            <person name="Beiko R.G."/>
            <person name="Coutinho P."/>
            <person name="Dacks J.B."/>
            <person name="Durnford D.G."/>
            <person name="Fast N.M."/>
            <person name="Green B.R."/>
            <person name="Grisdale C.J."/>
            <person name="Hempel F."/>
            <person name="Henrissat B."/>
            <person name="Hoppner M.P."/>
            <person name="Ishida K."/>
            <person name="Kim E."/>
            <person name="Koreny L."/>
            <person name="Kroth P.G."/>
            <person name="Liu Y."/>
            <person name="Malik S.B."/>
            <person name="Maier U.G."/>
            <person name="McRose D."/>
            <person name="Mock T."/>
            <person name="Neilson J.A."/>
            <person name="Onodera N.T."/>
            <person name="Poole A.M."/>
            <person name="Pritham E.J."/>
            <person name="Richards T.A."/>
            <person name="Rocap G."/>
            <person name="Roy S.W."/>
            <person name="Sarai C."/>
            <person name="Schaack S."/>
            <person name="Shirato S."/>
            <person name="Slamovits C.H."/>
            <person name="Spencer D.F."/>
            <person name="Suzuki S."/>
            <person name="Worden A.Z."/>
            <person name="Zauner S."/>
            <person name="Barry K."/>
            <person name="Bell C."/>
            <person name="Bharti A.K."/>
            <person name="Crow J.A."/>
            <person name="Grimwood J."/>
            <person name="Kramer R."/>
            <person name="Lindquist E."/>
            <person name="Lucas S."/>
            <person name="Salamov A."/>
            <person name="McFadden G.I."/>
            <person name="Lane C.E."/>
            <person name="Keeling P.J."/>
            <person name="Gray M.W."/>
            <person name="Grigoriev I.V."/>
            <person name="Archibald J.M."/>
        </authorList>
    </citation>
    <scope>NUCLEOTIDE SEQUENCE</scope>
    <source>
        <strain evidence="4 6">CCMP2712</strain>
    </source>
</reference>
<dbReference type="SUPFAM" id="SSF49764">
    <property type="entry name" value="HSP20-like chaperones"/>
    <property type="match status" value="1"/>
</dbReference>
<evidence type="ECO:0000256" key="2">
    <source>
        <dbReference type="SAM" id="SignalP"/>
    </source>
</evidence>
<feature type="chain" id="PRO_5008770050" description="CS domain-containing protein" evidence="2">
    <location>
        <begin position="23"/>
        <end position="739"/>
    </location>
</feature>
<keyword evidence="6" id="KW-1185">Reference proteome</keyword>
<dbReference type="GeneID" id="17292572"/>
<feature type="region of interest" description="Disordered" evidence="1">
    <location>
        <begin position="684"/>
        <end position="739"/>
    </location>
</feature>
<feature type="signal peptide" evidence="2">
    <location>
        <begin position="1"/>
        <end position="22"/>
    </location>
</feature>
<protein>
    <recommendedName>
        <fullName evidence="3">CS domain-containing protein</fullName>
    </recommendedName>
</protein>
<keyword evidence="2" id="KW-0732">Signal</keyword>
<dbReference type="Proteomes" id="UP000011087">
    <property type="component" value="Unassembled WGS sequence"/>
</dbReference>
<sequence>MAGRKPILLVVMLLWGTRSCGSFSQSDLPQLVGPNTHKMLQKMVQLAPPWPGPEGPRALEQEDDSEYDPGKPAESIEALELREASKKKLLETIILMTRLPEVVTLLLPCFIVRLMKLQDNPAVRSLQESLNESKHLLQELVYDEDLWWESMVHKFARDGRKEGSALNDMDEIRILSYNGAIFPKFYWSQDVFQCDLYVKVSNDTRARDVRVKLQKKNLHVQIKGETLIDEELAFHVRDRDEDTEGCWELRTFRHLKLLQIHLLKSTEGIIFNCSSDPILWDRVFLADKSIETAAIDQNVLALSDLRSKKRLCGDAPSVPHEDCCSLSSLRLQIQPSDLLKIHSIDLLFSYVCSVRLFRGRTLAFADSSSSWLVALSAVLTARDSEGCSAINSTDYVLAKSRSALMSKLHFLDQEDREGLYLQAIGDVETIAVSKTLTLSAFNEMKKIFETSLQRLAPEEHETKQTKGKVDAFALRANASIFIPRDHLLAAMHKMRFFTAWRGDQNGSLLIHQRILGASKEKRIWVLLGLKELRDFNFSSSREVDFSSSSNAEETFDPVSFLKSRKEMMDALSESDDLAPADMQGEGAERSAGEGGRGEGEEGGGKIDERFVDGKDHYRIDEEVTELIKKGKYNPEDLQTAPAFREPRVPVPRKMTMEELIEHYNKQQPEEEEESVDQWTNDVTDAKAKPAPARKPKKPIKFIGPDGNLYLMREKPQGQVQEMPSSVEEDEEEIDVEDGW</sequence>
<proteinExistence type="predicted"/>
<dbReference type="RefSeq" id="XP_005822799.1">
    <property type="nucleotide sequence ID" value="XM_005822742.1"/>
</dbReference>
<reference evidence="6" key="2">
    <citation type="submission" date="2012-11" db="EMBL/GenBank/DDBJ databases">
        <authorList>
            <person name="Kuo A."/>
            <person name="Curtis B.A."/>
            <person name="Tanifuji G."/>
            <person name="Burki F."/>
            <person name="Gruber A."/>
            <person name="Irimia M."/>
            <person name="Maruyama S."/>
            <person name="Arias M.C."/>
            <person name="Ball S.G."/>
            <person name="Gile G.H."/>
            <person name="Hirakawa Y."/>
            <person name="Hopkins J.F."/>
            <person name="Rensing S.A."/>
            <person name="Schmutz J."/>
            <person name="Symeonidi A."/>
            <person name="Elias M."/>
            <person name="Eveleigh R.J."/>
            <person name="Herman E.K."/>
            <person name="Klute M.J."/>
            <person name="Nakayama T."/>
            <person name="Obornik M."/>
            <person name="Reyes-Prieto A."/>
            <person name="Armbrust E.V."/>
            <person name="Aves S.J."/>
            <person name="Beiko R.G."/>
            <person name="Coutinho P."/>
            <person name="Dacks J.B."/>
            <person name="Durnford D.G."/>
            <person name="Fast N.M."/>
            <person name="Green B.R."/>
            <person name="Grisdale C."/>
            <person name="Hempe F."/>
            <person name="Henrissat B."/>
            <person name="Hoppner M.P."/>
            <person name="Ishida K.-I."/>
            <person name="Kim E."/>
            <person name="Koreny L."/>
            <person name="Kroth P.G."/>
            <person name="Liu Y."/>
            <person name="Malik S.-B."/>
            <person name="Maier U.G."/>
            <person name="McRose D."/>
            <person name="Mock T."/>
            <person name="Neilson J.A."/>
            <person name="Onodera N.T."/>
            <person name="Poole A.M."/>
            <person name="Pritham E.J."/>
            <person name="Richards T.A."/>
            <person name="Rocap G."/>
            <person name="Roy S.W."/>
            <person name="Sarai C."/>
            <person name="Schaack S."/>
            <person name="Shirato S."/>
            <person name="Slamovits C.H."/>
            <person name="Spencer D.F."/>
            <person name="Suzuki S."/>
            <person name="Worden A.Z."/>
            <person name="Zauner S."/>
            <person name="Barry K."/>
            <person name="Bell C."/>
            <person name="Bharti A.K."/>
            <person name="Crow J.A."/>
            <person name="Grimwood J."/>
            <person name="Kramer R."/>
            <person name="Lindquist E."/>
            <person name="Lucas S."/>
            <person name="Salamov A."/>
            <person name="McFadden G.I."/>
            <person name="Lane C.E."/>
            <person name="Keeling P.J."/>
            <person name="Gray M.W."/>
            <person name="Grigoriev I.V."/>
            <person name="Archibald J.M."/>
        </authorList>
    </citation>
    <scope>NUCLEOTIDE SEQUENCE</scope>
    <source>
        <strain evidence="6">CCMP2712</strain>
    </source>
</reference>
<dbReference type="InterPro" id="IPR039646">
    <property type="entry name" value="ZNHIT2"/>
</dbReference>
<dbReference type="PANTHER" id="PTHR15555:SF0">
    <property type="entry name" value="ZINC FINGER HIT DOMAIN-CONTAINING PROTEIN 2"/>
    <property type="match status" value="1"/>
</dbReference>
<dbReference type="EnsemblProtists" id="EKX35819">
    <property type="protein sequence ID" value="EKX35819"/>
    <property type="gene ID" value="GUITHDRAFT_146176"/>
</dbReference>
<reference evidence="5" key="3">
    <citation type="submission" date="2016-03" db="UniProtKB">
        <authorList>
            <consortium name="EnsemblProtists"/>
        </authorList>
    </citation>
    <scope>IDENTIFICATION</scope>
</reference>
<feature type="compositionally biased region" description="Basic and acidic residues" evidence="1">
    <location>
        <begin position="586"/>
        <end position="613"/>
    </location>
</feature>
<dbReference type="InterPro" id="IPR008978">
    <property type="entry name" value="HSP20-like_chaperone"/>
</dbReference>
<organism evidence="4">
    <name type="scientific">Guillardia theta (strain CCMP2712)</name>
    <name type="common">Cryptophyte</name>
    <dbReference type="NCBI Taxonomy" id="905079"/>
    <lineage>
        <taxon>Eukaryota</taxon>
        <taxon>Cryptophyceae</taxon>
        <taxon>Pyrenomonadales</taxon>
        <taxon>Geminigeraceae</taxon>
        <taxon>Guillardia</taxon>
    </lineage>
</organism>
<evidence type="ECO:0000259" key="3">
    <source>
        <dbReference type="PROSITE" id="PS51203"/>
    </source>
</evidence>
<feature type="domain" description="CS" evidence="3">
    <location>
        <begin position="180"/>
        <end position="284"/>
    </location>
</feature>
<dbReference type="PANTHER" id="PTHR15555">
    <property type="entry name" value="ZINC FINGER HIT DOMAIN CONTAINING PROTEIN 2 PROTEIN FON -RELATED"/>
    <property type="match status" value="1"/>
</dbReference>
<dbReference type="Pfam" id="PF04969">
    <property type="entry name" value="CS"/>
    <property type="match status" value="1"/>
</dbReference>
<dbReference type="PROSITE" id="PS51203">
    <property type="entry name" value="CS"/>
    <property type="match status" value="1"/>
</dbReference>
<feature type="region of interest" description="Disordered" evidence="1">
    <location>
        <begin position="571"/>
        <end position="613"/>
    </location>
</feature>
<evidence type="ECO:0000256" key="1">
    <source>
        <dbReference type="SAM" id="MobiDB-lite"/>
    </source>
</evidence>
<dbReference type="OrthoDB" id="515366at2759"/>
<evidence type="ECO:0000313" key="4">
    <source>
        <dbReference type="EMBL" id="EKX35819.1"/>
    </source>
</evidence>
<dbReference type="AlphaFoldDB" id="L1IIT7"/>
<dbReference type="PaxDb" id="55529-EKX35819"/>
<dbReference type="Gene3D" id="2.60.40.790">
    <property type="match status" value="1"/>
</dbReference>
<evidence type="ECO:0000313" key="5">
    <source>
        <dbReference type="EnsemblProtists" id="EKX35819"/>
    </source>
</evidence>
<feature type="compositionally biased region" description="Acidic residues" evidence="1">
    <location>
        <begin position="726"/>
        <end position="739"/>
    </location>
</feature>
<feature type="region of interest" description="Disordered" evidence="1">
    <location>
        <begin position="46"/>
        <end position="78"/>
    </location>
</feature>